<dbReference type="Proteomes" id="UP000774326">
    <property type="component" value="Unassembled WGS sequence"/>
</dbReference>
<name>A0A9P8QCP1_WICPI</name>
<evidence type="ECO:0000313" key="2">
    <source>
        <dbReference type="EMBL" id="KAH3688078.1"/>
    </source>
</evidence>
<dbReference type="EMBL" id="JAEUBG010000529">
    <property type="protein sequence ID" value="KAH3688078.1"/>
    <property type="molecule type" value="Genomic_DNA"/>
</dbReference>
<keyword evidence="1" id="KW-1133">Transmembrane helix</keyword>
<reference evidence="2" key="1">
    <citation type="journal article" date="2021" name="Open Biol.">
        <title>Shared evolutionary footprints suggest mitochondrial oxidative damage underlies multiple complex I losses in fungi.</title>
        <authorList>
            <person name="Schikora-Tamarit M.A."/>
            <person name="Marcet-Houben M."/>
            <person name="Nosek J."/>
            <person name="Gabaldon T."/>
        </authorList>
    </citation>
    <scope>NUCLEOTIDE SEQUENCE</scope>
    <source>
        <strain evidence="2">CBS2887</strain>
    </source>
</reference>
<accession>A0A9P8QCP1</accession>
<dbReference type="AlphaFoldDB" id="A0A9P8QCP1"/>
<reference evidence="2" key="2">
    <citation type="submission" date="2021-01" db="EMBL/GenBank/DDBJ databases">
        <authorList>
            <person name="Schikora-Tamarit M.A."/>
        </authorList>
    </citation>
    <scope>NUCLEOTIDE SEQUENCE</scope>
    <source>
        <strain evidence="2">CBS2887</strain>
    </source>
</reference>
<protein>
    <submittedName>
        <fullName evidence="2">Uncharacterized protein</fullName>
    </submittedName>
</protein>
<keyword evidence="3" id="KW-1185">Reference proteome</keyword>
<evidence type="ECO:0000313" key="3">
    <source>
        <dbReference type="Proteomes" id="UP000774326"/>
    </source>
</evidence>
<evidence type="ECO:0000256" key="1">
    <source>
        <dbReference type="SAM" id="Phobius"/>
    </source>
</evidence>
<gene>
    <name evidence="2" type="ORF">WICPIJ_000920</name>
</gene>
<keyword evidence="1" id="KW-0472">Membrane</keyword>
<comment type="caution">
    <text evidence="2">The sequence shown here is derived from an EMBL/GenBank/DDBJ whole genome shotgun (WGS) entry which is preliminary data.</text>
</comment>
<feature type="transmembrane region" description="Helical" evidence="1">
    <location>
        <begin position="12"/>
        <end position="33"/>
    </location>
</feature>
<proteinExistence type="predicted"/>
<organism evidence="2 3">
    <name type="scientific">Wickerhamomyces pijperi</name>
    <name type="common">Yeast</name>
    <name type="synonym">Pichia pijperi</name>
    <dbReference type="NCBI Taxonomy" id="599730"/>
    <lineage>
        <taxon>Eukaryota</taxon>
        <taxon>Fungi</taxon>
        <taxon>Dikarya</taxon>
        <taxon>Ascomycota</taxon>
        <taxon>Saccharomycotina</taxon>
        <taxon>Saccharomycetes</taxon>
        <taxon>Phaffomycetales</taxon>
        <taxon>Wickerhamomycetaceae</taxon>
        <taxon>Wickerhamomyces</taxon>
    </lineage>
</organism>
<keyword evidence="1" id="KW-0812">Transmembrane</keyword>
<sequence length="241" mass="25370">MYSSVPTNELVLNPSIQILVSMAMLVLLEVLAIKGFLFDSVSDDGCGSICDDADDVVVVWLDGISALDLLDSFTTVFKFKGAEATLLNLGFTAAAAAAAGGFSSVVPELTFSLLFSSMILFKDVWDAFLFFFNAKGSGPCPLSLPFSWFTSGWDSPVSTCGGELLEEDVNLNRFFNLDEKLFSKLSVDDSSGSTVGDLERCVFGSESRASAVGAGAGAENDLSSFGTAISEISKPDSCSSA</sequence>
<feature type="transmembrane region" description="Helical" evidence="1">
    <location>
        <begin position="86"/>
        <end position="105"/>
    </location>
</feature>